<keyword evidence="3" id="KW-1185">Reference proteome</keyword>
<organism evidence="2 3">
    <name type="scientific">Thalassiosira oceanica</name>
    <name type="common">Marine diatom</name>
    <dbReference type="NCBI Taxonomy" id="159749"/>
    <lineage>
        <taxon>Eukaryota</taxon>
        <taxon>Sar</taxon>
        <taxon>Stramenopiles</taxon>
        <taxon>Ochrophyta</taxon>
        <taxon>Bacillariophyta</taxon>
        <taxon>Coscinodiscophyceae</taxon>
        <taxon>Thalassiosirophycidae</taxon>
        <taxon>Thalassiosirales</taxon>
        <taxon>Thalassiosiraceae</taxon>
        <taxon>Thalassiosira</taxon>
    </lineage>
</organism>
<feature type="compositionally biased region" description="Gly residues" evidence="1">
    <location>
        <begin position="1"/>
        <end position="11"/>
    </location>
</feature>
<protein>
    <submittedName>
        <fullName evidence="2">Uncharacterized protein</fullName>
    </submittedName>
</protein>
<feature type="region of interest" description="Disordered" evidence="1">
    <location>
        <begin position="40"/>
        <end position="141"/>
    </location>
</feature>
<feature type="compositionally biased region" description="Low complexity" evidence="1">
    <location>
        <begin position="67"/>
        <end position="83"/>
    </location>
</feature>
<reference evidence="2 3" key="1">
    <citation type="journal article" date="2012" name="Genome Biol.">
        <title>Genome and low-iron response of an oceanic diatom adapted to chronic iron limitation.</title>
        <authorList>
            <person name="Lommer M."/>
            <person name="Specht M."/>
            <person name="Roy A.S."/>
            <person name="Kraemer L."/>
            <person name="Andreson R."/>
            <person name="Gutowska M.A."/>
            <person name="Wolf J."/>
            <person name="Bergner S.V."/>
            <person name="Schilhabel M.B."/>
            <person name="Klostermeier U.C."/>
            <person name="Beiko R.G."/>
            <person name="Rosenstiel P."/>
            <person name="Hippler M."/>
            <person name="Laroche J."/>
        </authorList>
    </citation>
    <scope>NUCLEOTIDE SEQUENCE [LARGE SCALE GENOMIC DNA]</scope>
    <source>
        <strain evidence="2 3">CCMP1005</strain>
    </source>
</reference>
<name>K0RHV4_THAOC</name>
<feature type="region of interest" description="Disordered" evidence="1">
    <location>
        <begin position="574"/>
        <end position="594"/>
    </location>
</feature>
<feature type="compositionally biased region" description="Polar residues" evidence="1">
    <location>
        <begin position="585"/>
        <end position="594"/>
    </location>
</feature>
<feature type="compositionally biased region" description="Basic and acidic residues" evidence="1">
    <location>
        <begin position="456"/>
        <end position="467"/>
    </location>
</feature>
<feature type="compositionally biased region" description="Polar residues" evidence="1">
    <location>
        <begin position="418"/>
        <end position="428"/>
    </location>
</feature>
<evidence type="ECO:0000256" key="1">
    <source>
        <dbReference type="SAM" id="MobiDB-lite"/>
    </source>
</evidence>
<feature type="compositionally biased region" description="Basic residues" evidence="1">
    <location>
        <begin position="430"/>
        <end position="440"/>
    </location>
</feature>
<dbReference type="Proteomes" id="UP000266841">
    <property type="component" value="Unassembled WGS sequence"/>
</dbReference>
<dbReference type="EMBL" id="AGNL01040856">
    <property type="protein sequence ID" value="EJK51869.1"/>
    <property type="molecule type" value="Genomic_DNA"/>
</dbReference>
<dbReference type="AlphaFoldDB" id="K0RHV4"/>
<sequence length="715" mass="78025">MTEGSSSGGEAGPEREEGVGPVESDTVVVDGFSIVASRGEIEPAAQLADRLPRGPEVVEGAAEEDAAAPSNAAQGAARPAHAANVGRRGRTSSSSRAPPPLTKPEEALSAATTACGDESTDDDSLDNGDGRGCGREVVGREGAASVKQNMTVCMELSSEEEEEESTLEFDKSTDLVLSLNDEAYGSVVRPHFQQLWEDRGGVGEGPRDRSKGIFDVFRKKLKSTGGSFYKARNPNLKGKSFYDYSNLYLVEDEDEVVRKIAQDLKDGKRAHGKKSQQDAGNKSKLSSEVDNYKVLLPTDADARFERSIDVVLSLRDKTYLKILEPHLKAFWEERGGPPSEGAMSRARRVFATLEEELQKSGGGFYKARNPKAVGNGFWKADNLYTWAKETYPNLKRLASSADTIKERTQSPPCIANNAKPSASASGKTISGKKRGAKQRHASRDKPTKSQPRSKRSRPDNNEDAKRRMADFIRATIARETKLGKSVKVDRIRRDLEDEWYIIQPGLTRKDPAAVEGVNMFTGDQAILDECFRRGIYRTYVIDTPDGKSALERAGIQDNPYSIISKSVVKTSKGKRSGKQIAGATATATSVSPNKPQAEAAQRPMEFAGDLPMDHLAKLSDLCEGIDSKLSKALSYVRMNTPDVFAELQVEYYEALLSLLANKAGSSIDLQKILQSMELFEDTISRFSRSAKGANVKTIYGTILQQLAGKVKNLFE</sequence>
<feature type="region of interest" description="Disordered" evidence="1">
    <location>
        <begin position="1"/>
        <end position="25"/>
    </location>
</feature>
<feature type="region of interest" description="Disordered" evidence="1">
    <location>
        <begin position="265"/>
        <end position="285"/>
    </location>
</feature>
<gene>
    <name evidence="2" type="ORF">THAOC_28916</name>
</gene>
<evidence type="ECO:0000313" key="2">
    <source>
        <dbReference type="EMBL" id="EJK51869.1"/>
    </source>
</evidence>
<proteinExistence type="predicted"/>
<accession>K0RHV4</accession>
<comment type="caution">
    <text evidence="2">The sequence shown here is derived from an EMBL/GenBank/DDBJ whole genome shotgun (WGS) entry which is preliminary data.</text>
</comment>
<feature type="compositionally biased region" description="Basic and acidic residues" evidence="1">
    <location>
        <begin position="128"/>
        <end position="139"/>
    </location>
</feature>
<evidence type="ECO:0000313" key="3">
    <source>
        <dbReference type="Proteomes" id="UP000266841"/>
    </source>
</evidence>
<feature type="region of interest" description="Disordered" evidence="1">
    <location>
        <begin position="402"/>
        <end position="467"/>
    </location>
</feature>